<comment type="caution">
    <text evidence="1">The sequence shown here is derived from an EMBL/GenBank/DDBJ whole genome shotgun (WGS) entry which is preliminary data.</text>
</comment>
<proteinExistence type="predicted"/>
<organism evidence="1 2">
    <name type="scientific">Kingella oralis ATCC 51147</name>
    <dbReference type="NCBI Taxonomy" id="629741"/>
    <lineage>
        <taxon>Bacteria</taxon>
        <taxon>Pseudomonadati</taxon>
        <taxon>Pseudomonadota</taxon>
        <taxon>Betaproteobacteria</taxon>
        <taxon>Neisseriales</taxon>
        <taxon>Neisseriaceae</taxon>
        <taxon>Kingella</taxon>
    </lineage>
</organism>
<dbReference type="EMBL" id="ACJW02000003">
    <property type="protein sequence ID" value="EEP67403.1"/>
    <property type="molecule type" value="Genomic_DNA"/>
</dbReference>
<keyword evidence="2" id="KW-1185">Reference proteome</keyword>
<name>C4GKZ4_9NEIS</name>
<dbReference type="Proteomes" id="UP000003009">
    <property type="component" value="Unassembled WGS sequence"/>
</dbReference>
<protein>
    <submittedName>
        <fullName evidence="1">Uncharacterized protein</fullName>
    </submittedName>
</protein>
<gene>
    <name evidence="1" type="ORF">GCWU000324_01650</name>
</gene>
<reference evidence="1" key="1">
    <citation type="submission" date="2009-04" db="EMBL/GenBank/DDBJ databases">
        <authorList>
            <person name="Weinstock G."/>
            <person name="Sodergren E."/>
            <person name="Clifton S."/>
            <person name="Fulton L."/>
            <person name="Fulton B."/>
            <person name="Courtney L."/>
            <person name="Fronick C."/>
            <person name="Harrison M."/>
            <person name="Strong C."/>
            <person name="Farmer C."/>
            <person name="Delahaunty K."/>
            <person name="Markovic C."/>
            <person name="Hall O."/>
            <person name="Minx P."/>
            <person name="Tomlinson C."/>
            <person name="Mitreva M."/>
            <person name="Nelson J."/>
            <person name="Hou S."/>
            <person name="Wollam A."/>
            <person name="Pepin K.H."/>
            <person name="Johnson M."/>
            <person name="Bhonagiri V."/>
            <person name="Nash W.E."/>
            <person name="Warren W."/>
            <person name="Chinwalla A."/>
            <person name="Mardis E.R."/>
            <person name="Wilson R.K."/>
        </authorList>
    </citation>
    <scope>NUCLEOTIDE SEQUENCE [LARGE SCALE GENOMIC DNA]</scope>
    <source>
        <strain evidence="1">ATCC 51147</strain>
    </source>
</reference>
<accession>C4GKZ4</accession>
<evidence type="ECO:0000313" key="1">
    <source>
        <dbReference type="EMBL" id="EEP67403.1"/>
    </source>
</evidence>
<dbReference type="HOGENOM" id="CLU_3136672_0_0_4"/>
<dbReference type="AlphaFoldDB" id="C4GKZ4"/>
<sequence>MGLIKAFQAAFCGQVQQKGSLKTLFTIFRLPLRQSIIIKRLFFGFLLWW</sequence>
<evidence type="ECO:0000313" key="2">
    <source>
        <dbReference type="Proteomes" id="UP000003009"/>
    </source>
</evidence>